<dbReference type="Proteomes" id="UP000008281">
    <property type="component" value="Unassembled WGS sequence"/>
</dbReference>
<evidence type="ECO:0000313" key="2">
    <source>
        <dbReference type="Proteomes" id="UP000008281"/>
    </source>
</evidence>
<dbReference type="HOGENOM" id="CLU_1940053_0_0_1"/>
<dbReference type="EMBL" id="DS268408">
    <property type="protein sequence ID" value="EFO85837.1"/>
    <property type="molecule type" value="Genomic_DNA"/>
</dbReference>
<evidence type="ECO:0000313" key="1">
    <source>
        <dbReference type="EMBL" id="EFO85837.1"/>
    </source>
</evidence>
<accession>E3LFI3</accession>
<gene>
    <name evidence="1" type="ORF">CRE_02181</name>
</gene>
<sequence length="130" mass="15251">MHMPVLRTRNVIHKSLIFEILQDSENNSSECSFGNKSFEVFGNVNKEDDMSLNPTIFQNFVRFPEDDILIIRFKEHEKKNISNPPRVFIECGRPKIRRSRQTPPVNAYSIIFIAVAMDRHCAKRKKRNES</sequence>
<dbReference type="InParanoid" id="E3LFI3"/>
<protein>
    <submittedName>
        <fullName evidence="1">Uncharacterized protein</fullName>
    </submittedName>
</protein>
<proteinExistence type="predicted"/>
<dbReference type="AlphaFoldDB" id="E3LFI3"/>
<organism evidence="2">
    <name type="scientific">Caenorhabditis remanei</name>
    <name type="common">Caenorhabditis vulgaris</name>
    <dbReference type="NCBI Taxonomy" id="31234"/>
    <lineage>
        <taxon>Eukaryota</taxon>
        <taxon>Metazoa</taxon>
        <taxon>Ecdysozoa</taxon>
        <taxon>Nematoda</taxon>
        <taxon>Chromadorea</taxon>
        <taxon>Rhabditida</taxon>
        <taxon>Rhabditina</taxon>
        <taxon>Rhabditomorpha</taxon>
        <taxon>Rhabditoidea</taxon>
        <taxon>Rhabditidae</taxon>
        <taxon>Peloderinae</taxon>
        <taxon>Caenorhabditis</taxon>
    </lineage>
</organism>
<reference evidence="1" key="1">
    <citation type="submission" date="2007-07" db="EMBL/GenBank/DDBJ databases">
        <title>PCAP assembly of the Caenorhabditis remanei genome.</title>
        <authorList>
            <consortium name="The Caenorhabditis remanei Sequencing Consortium"/>
            <person name="Wilson R.K."/>
        </authorList>
    </citation>
    <scope>NUCLEOTIDE SEQUENCE [LARGE SCALE GENOMIC DNA]</scope>
    <source>
        <strain evidence="1">PB4641</strain>
    </source>
</reference>
<name>E3LFI3_CAERE</name>
<keyword evidence="2" id="KW-1185">Reference proteome</keyword>